<feature type="non-terminal residue" evidence="10">
    <location>
        <position position="155"/>
    </location>
</feature>
<dbReference type="Proteomes" id="UP000824161">
    <property type="component" value="Unassembled WGS sequence"/>
</dbReference>
<evidence type="ECO:0000256" key="1">
    <source>
        <dbReference type="ARBA" id="ARBA00005121"/>
    </source>
</evidence>
<evidence type="ECO:0000256" key="2">
    <source>
        <dbReference type="ARBA" id="ARBA00007487"/>
    </source>
</evidence>
<accession>A0A9D1H981</accession>
<evidence type="ECO:0000313" key="11">
    <source>
        <dbReference type="Proteomes" id="UP000824161"/>
    </source>
</evidence>
<dbReference type="EMBL" id="DVLY01000095">
    <property type="protein sequence ID" value="HIT98008.1"/>
    <property type="molecule type" value="Genomic_DNA"/>
</dbReference>
<dbReference type="EC" id="2.5.1.17" evidence="3"/>
<comment type="similarity">
    <text evidence="2">Belongs to the Cob(I)alamin adenosyltransferase family.</text>
</comment>
<evidence type="ECO:0000256" key="5">
    <source>
        <dbReference type="ARBA" id="ARBA00031529"/>
    </source>
</evidence>
<reference evidence="10" key="1">
    <citation type="submission" date="2020-10" db="EMBL/GenBank/DDBJ databases">
        <authorList>
            <person name="Gilroy R."/>
        </authorList>
    </citation>
    <scope>NUCLEOTIDE SEQUENCE</scope>
    <source>
        <strain evidence="10">1383</strain>
    </source>
</reference>
<evidence type="ECO:0000256" key="4">
    <source>
        <dbReference type="ARBA" id="ARBA00024929"/>
    </source>
</evidence>
<protein>
    <recommendedName>
        <fullName evidence="3">corrinoid adenosyltransferase</fullName>
        <ecNumber evidence="3">2.5.1.17</ecNumber>
    </recommendedName>
    <alternativeName>
        <fullName evidence="5">Cob(II)alamin adenosyltransferase</fullName>
    </alternativeName>
    <alternativeName>
        <fullName evidence="7">Cob(II)yrinic acid a,c-diamide adenosyltransferase</fullName>
    </alternativeName>
    <alternativeName>
        <fullName evidence="6">Cobinamide/cobalamin adenosyltransferase</fullName>
    </alternativeName>
</protein>
<dbReference type="PANTHER" id="PTHR46638">
    <property type="entry name" value="CORRINOID ADENOSYLTRANSFERASE"/>
    <property type="match status" value="1"/>
</dbReference>
<gene>
    <name evidence="10" type="ORF">IAC44_04130</name>
</gene>
<dbReference type="NCBIfam" id="NF004637">
    <property type="entry name" value="PRK05986.1"/>
    <property type="match status" value="1"/>
</dbReference>
<proteinExistence type="inferred from homology"/>
<dbReference type="Gene3D" id="3.40.50.300">
    <property type="entry name" value="P-loop containing nucleotide triphosphate hydrolases"/>
    <property type="match status" value="1"/>
</dbReference>
<dbReference type="Pfam" id="PF02572">
    <property type="entry name" value="CobA_CobO_BtuR"/>
    <property type="match status" value="1"/>
</dbReference>
<dbReference type="AlphaFoldDB" id="A0A9D1H981"/>
<dbReference type="InterPro" id="IPR003724">
    <property type="entry name" value="CblAdoTrfase_CobA"/>
</dbReference>
<evidence type="ECO:0000256" key="9">
    <source>
        <dbReference type="ARBA" id="ARBA00048692"/>
    </source>
</evidence>
<comment type="caution">
    <text evidence="10">The sequence shown here is derived from an EMBL/GenBank/DDBJ whole genome shotgun (WGS) entry which is preliminary data.</text>
</comment>
<evidence type="ECO:0000256" key="7">
    <source>
        <dbReference type="ARBA" id="ARBA00033354"/>
    </source>
</evidence>
<dbReference type="GO" id="GO:0005524">
    <property type="term" value="F:ATP binding"/>
    <property type="evidence" value="ECO:0007669"/>
    <property type="project" value="InterPro"/>
</dbReference>
<reference evidence="10" key="2">
    <citation type="journal article" date="2021" name="PeerJ">
        <title>Extensive microbial diversity within the chicken gut microbiome revealed by metagenomics and culture.</title>
        <authorList>
            <person name="Gilroy R."/>
            <person name="Ravi A."/>
            <person name="Getino M."/>
            <person name="Pursley I."/>
            <person name="Horton D.L."/>
            <person name="Alikhan N.F."/>
            <person name="Baker D."/>
            <person name="Gharbi K."/>
            <person name="Hall N."/>
            <person name="Watson M."/>
            <person name="Adriaenssens E.M."/>
            <person name="Foster-Nyarko E."/>
            <person name="Jarju S."/>
            <person name="Secka A."/>
            <person name="Antonio M."/>
            <person name="Oren A."/>
            <person name="Chaudhuri R.R."/>
            <person name="La Ragione R."/>
            <person name="Hildebrand F."/>
            <person name="Pallen M.J."/>
        </authorList>
    </citation>
    <scope>NUCLEOTIDE SEQUENCE</scope>
    <source>
        <strain evidence="10">1383</strain>
    </source>
</reference>
<sequence>MEKGYLQVYTGNGKGKTTAAFGLVLRAALAGKRVFVGQFVKSMRYHETGIESLLPRIHTEQFGRGCFLDRSAEEEDRAAAREGWDRCREALTGDAYDLVILDELNIALHFGLLEVEQVIEGLRGRGAHVEAVVTGRYAPQALIDAADLVTEMTEV</sequence>
<organism evidence="10 11">
    <name type="scientific">Candidatus Merdimorpha stercoravium</name>
    <dbReference type="NCBI Taxonomy" id="2840863"/>
    <lineage>
        <taxon>Bacteria</taxon>
        <taxon>Pseudomonadati</taxon>
        <taxon>Bacteroidota</taxon>
        <taxon>Flavobacteriia</taxon>
        <taxon>Flavobacteriales</taxon>
        <taxon>Candidatus Merdimorpha</taxon>
    </lineage>
</organism>
<dbReference type="CDD" id="cd00561">
    <property type="entry name" value="CobA_ACA"/>
    <property type="match status" value="1"/>
</dbReference>
<evidence type="ECO:0000256" key="8">
    <source>
        <dbReference type="ARBA" id="ARBA00048555"/>
    </source>
</evidence>
<comment type="catalytic activity">
    <reaction evidence="9">
        <text>2 cob(II)alamin + reduced [electron-transfer flavoprotein] + 2 ATP = 2 adenosylcob(III)alamin + 2 triphosphate + oxidized [electron-transfer flavoprotein] + 3 H(+)</text>
        <dbReference type="Rhea" id="RHEA:28671"/>
        <dbReference type="Rhea" id="RHEA-COMP:10685"/>
        <dbReference type="Rhea" id="RHEA-COMP:10686"/>
        <dbReference type="ChEBI" id="CHEBI:15378"/>
        <dbReference type="ChEBI" id="CHEBI:16304"/>
        <dbReference type="ChEBI" id="CHEBI:18036"/>
        <dbReference type="ChEBI" id="CHEBI:18408"/>
        <dbReference type="ChEBI" id="CHEBI:30616"/>
        <dbReference type="ChEBI" id="CHEBI:57692"/>
        <dbReference type="ChEBI" id="CHEBI:58307"/>
        <dbReference type="EC" id="2.5.1.17"/>
    </reaction>
</comment>
<comment type="pathway">
    <text evidence="1">Cofactor biosynthesis; adenosylcobalamin biosynthesis; adenosylcobalamin from cob(II)yrinate a,c-diamide: step 2/7.</text>
</comment>
<dbReference type="InterPro" id="IPR027417">
    <property type="entry name" value="P-loop_NTPase"/>
</dbReference>
<comment type="function">
    <text evidence="4">Required for both de novo synthesis of the corrin ring for the assimilation of exogenous corrinoids. Participates in the adenosylation of a variety of incomplete and complete corrinoids.</text>
</comment>
<dbReference type="SUPFAM" id="SSF52540">
    <property type="entry name" value="P-loop containing nucleoside triphosphate hydrolases"/>
    <property type="match status" value="1"/>
</dbReference>
<dbReference type="PIRSF" id="PIRSF015617">
    <property type="entry name" value="Adensltrnsf_CobA"/>
    <property type="match status" value="1"/>
</dbReference>
<dbReference type="PANTHER" id="PTHR46638:SF1">
    <property type="entry name" value="CORRINOID ADENOSYLTRANSFERASE"/>
    <property type="match status" value="1"/>
</dbReference>
<comment type="catalytic activity">
    <reaction evidence="8">
        <text>2 cob(II)yrinate a,c diamide + reduced [electron-transfer flavoprotein] + 2 ATP = 2 adenosylcob(III)yrinate a,c-diamide + 2 triphosphate + oxidized [electron-transfer flavoprotein] + 3 H(+)</text>
        <dbReference type="Rhea" id="RHEA:11528"/>
        <dbReference type="Rhea" id="RHEA-COMP:10685"/>
        <dbReference type="Rhea" id="RHEA-COMP:10686"/>
        <dbReference type="ChEBI" id="CHEBI:15378"/>
        <dbReference type="ChEBI" id="CHEBI:18036"/>
        <dbReference type="ChEBI" id="CHEBI:30616"/>
        <dbReference type="ChEBI" id="CHEBI:57692"/>
        <dbReference type="ChEBI" id="CHEBI:58307"/>
        <dbReference type="ChEBI" id="CHEBI:58503"/>
        <dbReference type="ChEBI" id="CHEBI:58537"/>
        <dbReference type="EC" id="2.5.1.17"/>
    </reaction>
</comment>
<name>A0A9D1H981_9FLAO</name>
<dbReference type="GO" id="GO:0008817">
    <property type="term" value="F:corrinoid adenosyltransferase activity"/>
    <property type="evidence" value="ECO:0007669"/>
    <property type="project" value="UniProtKB-EC"/>
</dbReference>
<evidence type="ECO:0000256" key="3">
    <source>
        <dbReference type="ARBA" id="ARBA00012454"/>
    </source>
</evidence>
<dbReference type="GO" id="GO:0009236">
    <property type="term" value="P:cobalamin biosynthetic process"/>
    <property type="evidence" value="ECO:0007669"/>
    <property type="project" value="InterPro"/>
</dbReference>
<evidence type="ECO:0000313" key="10">
    <source>
        <dbReference type="EMBL" id="HIT98008.1"/>
    </source>
</evidence>
<evidence type="ECO:0000256" key="6">
    <source>
        <dbReference type="ARBA" id="ARBA00033334"/>
    </source>
</evidence>